<dbReference type="EMBL" id="JBJUIK010000010">
    <property type="protein sequence ID" value="KAL3515014.1"/>
    <property type="molecule type" value="Genomic_DNA"/>
</dbReference>
<accession>A0ABD2Z7F8</accession>
<organism evidence="1 2">
    <name type="scientific">Cinchona calisaya</name>
    <dbReference type="NCBI Taxonomy" id="153742"/>
    <lineage>
        <taxon>Eukaryota</taxon>
        <taxon>Viridiplantae</taxon>
        <taxon>Streptophyta</taxon>
        <taxon>Embryophyta</taxon>
        <taxon>Tracheophyta</taxon>
        <taxon>Spermatophyta</taxon>
        <taxon>Magnoliopsida</taxon>
        <taxon>eudicotyledons</taxon>
        <taxon>Gunneridae</taxon>
        <taxon>Pentapetalae</taxon>
        <taxon>asterids</taxon>
        <taxon>lamiids</taxon>
        <taxon>Gentianales</taxon>
        <taxon>Rubiaceae</taxon>
        <taxon>Cinchonoideae</taxon>
        <taxon>Cinchoneae</taxon>
        <taxon>Cinchona</taxon>
    </lineage>
</organism>
<dbReference type="Proteomes" id="UP001630127">
    <property type="component" value="Unassembled WGS sequence"/>
</dbReference>
<evidence type="ECO:0000313" key="2">
    <source>
        <dbReference type="Proteomes" id="UP001630127"/>
    </source>
</evidence>
<name>A0ABD2Z7F8_9GENT</name>
<reference evidence="1 2" key="1">
    <citation type="submission" date="2024-11" db="EMBL/GenBank/DDBJ databases">
        <title>A near-complete genome assembly of Cinchona calisaya.</title>
        <authorList>
            <person name="Lian D.C."/>
            <person name="Zhao X.W."/>
            <person name="Wei L."/>
        </authorList>
    </citation>
    <scope>NUCLEOTIDE SEQUENCE [LARGE SCALE GENOMIC DNA]</scope>
    <source>
        <tissue evidence="1">Nenye</tissue>
    </source>
</reference>
<dbReference type="AlphaFoldDB" id="A0ABD2Z7F8"/>
<proteinExistence type="predicted"/>
<protein>
    <submittedName>
        <fullName evidence="1">Uncharacterized protein</fullName>
    </submittedName>
</protein>
<comment type="caution">
    <text evidence="1">The sequence shown here is derived from an EMBL/GenBank/DDBJ whole genome shotgun (WGS) entry which is preliminary data.</text>
</comment>
<gene>
    <name evidence="1" type="ORF">ACH5RR_021916</name>
</gene>
<evidence type="ECO:0000313" key="1">
    <source>
        <dbReference type="EMBL" id="KAL3515014.1"/>
    </source>
</evidence>
<keyword evidence="2" id="KW-1185">Reference proteome</keyword>
<sequence>MLQISLVKEGFHQFLEIGFVAVVIGKKGRGIRIPNEIKDPKLLKNGVDSSTVLATVQASDDPIGSLENGVLRPNCSSDTDCTEVEVICDSEEGRVGSGDS</sequence>